<sequence>MKKTTLLAASIALALAGCGGSDNNDNPTAKSFSVTAIDGYLVNADVYAGENCQTKVATTGKGGNARIDGQYQGQTLCVKAIADKTMDESRGLVKKTFELKAPASKDANSQVISPLTDLVVKHMDANQGVSKADAEKAVSAQFAELKAEPELLFGDYLAKSSANKVAQALNIVGETLVSHQGLAEAHLQLLVEDVAAKVEAGDKLDDYEPVITPEGGVESNHRPHIALSQTELDKLTQIEVELGQPMTAVDLSAAFADKDNDSFTLSLMEEDGNIALETLGLAFDAKTGVLSGTPKVAGEIELHAYATDSKGTRSYPLEIEIEVSSINHAPVINPAEKAELEAELARMSLTVGNQIDQVIDLDELFGDQDKDQLTFSAMTDMQGIALKIEQGDSLRLSGKPLVAGDFVITVTVNDGKHAAVKTDLKVKVADNGVEPEPKHPLEGKTWFTTEWGSADENDDGVMQVWCDTLEFKNGSVLRNVRTQDNLSECSATATVEVSTYIINELGQMVLEYGDDEGVEHQETIKLNDAIAGVGVGDNAKVLQLWDGRYTLFSKADDVEKRLDIESDDDAQGRMFTAELPAATEASYQLGHLTMQMTAADNGGAKVGLYFDVPNTDFSCDEVREFYDLNLSYEGMEYRIPAYLFPGEENGIEYCQAQFDIEQPVVGKIYSVIGHVTEEDAGLVEEIKANIQWTGTGNNE</sequence>
<proteinExistence type="predicted"/>
<accession>A0AAD1KA15</accession>
<dbReference type="EMBL" id="AP024613">
    <property type="protein sequence ID" value="BCV45534.1"/>
    <property type="molecule type" value="Genomic_DNA"/>
</dbReference>
<reference evidence="3" key="1">
    <citation type="submission" date="2021-05" db="EMBL/GenBank/DDBJ databases">
        <title>Molecular characterization for Shewanella algae harboring chromosomal blaOXA-55-like strains isolated from clinical and environment sample.</title>
        <authorList>
            <person name="Ohama Y."/>
            <person name="Aoki K."/>
            <person name="Harada S."/>
            <person name="Moriya K."/>
            <person name="Ishii Y."/>
            <person name="Tateda K."/>
        </authorList>
    </citation>
    <scope>NUCLEOTIDE SEQUENCE</scope>
    <source>
        <strain evidence="3">TUM17379</strain>
    </source>
</reference>
<dbReference type="Gene3D" id="2.60.40.10">
    <property type="entry name" value="Immunoglobulins"/>
    <property type="match status" value="2"/>
</dbReference>
<keyword evidence="1" id="KW-0732">Signal</keyword>
<evidence type="ECO:0000313" key="3">
    <source>
        <dbReference type="EMBL" id="BCV45534.1"/>
    </source>
</evidence>
<dbReference type="GO" id="GO:0005509">
    <property type="term" value="F:calcium ion binding"/>
    <property type="evidence" value="ECO:0007669"/>
    <property type="project" value="InterPro"/>
</dbReference>
<dbReference type="Proteomes" id="UP000825078">
    <property type="component" value="Chromosome"/>
</dbReference>
<dbReference type="AlphaFoldDB" id="A0AAD1KA15"/>
<feature type="chain" id="PRO_5042220714" description="Dystroglycan-type cadherin-like domain-containing protein" evidence="1">
    <location>
        <begin position="25"/>
        <end position="699"/>
    </location>
</feature>
<dbReference type="Pfam" id="PF05345">
    <property type="entry name" value="He_PIG"/>
    <property type="match status" value="1"/>
</dbReference>
<evidence type="ECO:0000313" key="4">
    <source>
        <dbReference type="Proteomes" id="UP000825078"/>
    </source>
</evidence>
<evidence type="ECO:0000256" key="1">
    <source>
        <dbReference type="SAM" id="SignalP"/>
    </source>
</evidence>
<protein>
    <recommendedName>
        <fullName evidence="2">Dystroglycan-type cadherin-like domain-containing protein</fullName>
    </recommendedName>
</protein>
<dbReference type="InterPro" id="IPR013783">
    <property type="entry name" value="Ig-like_fold"/>
</dbReference>
<feature type="signal peptide" evidence="1">
    <location>
        <begin position="1"/>
        <end position="24"/>
    </location>
</feature>
<dbReference type="GO" id="GO:0016020">
    <property type="term" value="C:membrane"/>
    <property type="evidence" value="ECO:0007669"/>
    <property type="project" value="InterPro"/>
</dbReference>
<gene>
    <name evidence="3" type="ORF">TUM17379_25520</name>
</gene>
<feature type="domain" description="Dystroglycan-type cadherin-like" evidence="2">
    <location>
        <begin position="226"/>
        <end position="330"/>
    </location>
</feature>
<dbReference type="PROSITE" id="PS51257">
    <property type="entry name" value="PROKAR_LIPOPROTEIN"/>
    <property type="match status" value="1"/>
</dbReference>
<evidence type="ECO:0000259" key="2">
    <source>
        <dbReference type="SMART" id="SM00736"/>
    </source>
</evidence>
<dbReference type="InterPro" id="IPR006644">
    <property type="entry name" value="Cadg"/>
</dbReference>
<organism evidence="3 4">
    <name type="scientific">Shewanella algae</name>
    <dbReference type="NCBI Taxonomy" id="38313"/>
    <lineage>
        <taxon>Bacteria</taxon>
        <taxon>Pseudomonadati</taxon>
        <taxon>Pseudomonadota</taxon>
        <taxon>Gammaproteobacteria</taxon>
        <taxon>Alteromonadales</taxon>
        <taxon>Shewanellaceae</taxon>
        <taxon>Shewanella</taxon>
    </lineage>
</organism>
<dbReference type="RefSeq" id="WP_208147208.1">
    <property type="nucleotide sequence ID" value="NZ_AP024613.1"/>
</dbReference>
<dbReference type="SMART" id="SM00736">
    <property type="entry name" value="CADG"/>
    <property type="match status" value="1"/>
</dbReference>
<dbReference type="SUPFAM" id="SSF49313">
    <property type="entry name" value="Cadherin-like"/>
    <property type="match status" value="1"/>
</dbReference>
<dbReference type="InterPro" id="IPR015919">
    <property type="entry name" value="Cadherin-like_sf"/>
</dbReference>
<name>A0AAD1KA15_9GAMM</name>